<dbReference type="InterPro" id="IPR006073">
    <property type="entry name" value="GTP-bd"/>
</dbReference>
<keyword evidence="1" id="KW-1133">Transmembrane helix</keyword>
<feature type="domain" description="G" evidence="2">
    <location>
        <begin position="178"/>
        <end position="259"/>
    </location>
</feature>
<sequence>MGRSRPLRSLALLARAQPSAPALCLFALRRGTARLHRRAIRHRRGHAPPRRHGATLSAEAHPRAGYRFGSSDHAASSRRDSHAIGAQGLSRFAPTLEARRPAWFLVRIVGLIVVCCKSQHYAQADSHGRDVLLEALWKRLNGWRLTRFWEAVGRTAAAADEEDAEKTQSSAAATAPIIWLLGKTGSGKSSIASALTGDPKATIGEGYKPCTARSAIYDWPREAPILRFLDTRGLGEADYDPAEDIAYAEAQTHILLVAAKISDPSQGEVVSVVEKIRLKHPEWPIVVAQTTLHALYPRGETHPPTYPYAGTDADDRNIALPTDLRRALRYQRELFARIAGRAPIFVPLDFTLPEDGHVPIGFGDETLKAALIKTGADVLRKIEENFAEEANDEIARQAHPFILGYAAAAGASGAVPIPIVGIGALASSVGLMLHALASRYEMDWNRMRISQFAGAIGLGAAGGFAFRYGLGELVKLIPIQGTIAGGALNAAGASALVYAIGIAACVYLGEIRKGQIVSSEKIRRAFEDAFARSQAKKPKADRS</sequence>
<gene>
    <name evidence="3" type="ORF">H2LOC_002565</name>
</gene>
<dbReference type="Proteomes" id="UP000309061">
    <property type="component" value="Chromosome"/>
</dbReference>
<evidence type="ECO:0000259" key="2">
    <source>
        <dbReference type="Pfam" id="PF01926"/>
    </source>
</evidence>
<dbReference type="SUPFAM" id="SSF52540">
    <property type="entry name" value="P-loop containing nucleoside triphosphate hydrolases"/>
    <property type="match status" value="1"/>
</dbReference>
<dbReference type="EMBL" id="CP046052">
    <property type="protein sequence ID" value="QGM44661.1"/>
    <property type="molecule type" value="Genomic_DNA"/>
</dbReference>
<feature type="transmembrane region" description="Helical" evidence="1">
    <location>
        <begin position="417"/>
        <end position="437"/>
    </location>
</feature>
<protein>
    <submittedName>
        <fullName evidence="3">DUF697 domain-containing protein</fullName>
    </submittedName>
</protein>
<evidence type="ECO:0000313" key="4">
    <source>
        <dbReference type="Proteomes" id="UP000309061"/>
    </source>
</evidence>
<evidence type="ECO:0000313" key="3">
    <source>
        <dbReference type="EMBL" id="QGM44661.1"/>
    </source>
</evidence>
<proteinExistence type="predicted"/>
<dbReference type="GO" id="GO:0005525">
    <property type="term" value="F:GTP binding"/>
    <property type="evidence" value="ECO:0007669"/>
    <property type="project" value="InterPro"/>
</dbReference>
<dbReference type="AlphaFoldDB" id="A0A6B8KC61"/>
<dbReference type="OrthoDB" id="417988at2"/>
<keyword evidence="1" id="KW-0812">Transmembrane</keyword>
<accession>A0A6B8KC61</accession>
<dbReference type="InterPro" id="IPR027417">
    <property type="entry name" value="P-loop_NTPase"/>
</dbReference>
<evidence type="ECO:0000256" key="1">
    <source>
        <dbReference type="SAM" id="Phobius"/>
    </source>
</evidence>
<keyword evidence="4" id="KW-1185">Reference proteome</keyword>
<name>A0A6B8KC61_9HYPH</name>
<organism evidence="3 4">
    <name type="scientific">Methylocystis heyeri</name>
    <dbReference type="NCBI Taxonomy" id="391905"/>
    <lineage>
        <taxon>Bacteria</taxon>
        <taxon>Pseudomonadati</taxon>
        <taxon>Pseudomonadota</taxon>
        <taxon>Alphaproteobacteria</taxon>
        <taxon>Hyphomicrobiales</taxon>
        <taxon>Methylocystaceae</taxon>
        <taxon>Methylocystis</taxon>
    </lineage>
</organism>
<dbReference type="CDD" id="cd00882">
    <property type="entry name" value="Ras_like_GTPase"/>
    <property type="match status" value="1"/>
</dbReference>
<feature type="transmembrane region" description="Helical" evidence="1">
    <location>
        <begin position="449"/>
        <end position="470"/>
    </location>
</feature>
<dbReference type="KEGG" id="mhey:H2LOC_002565"/>
<feature type="transmembrane region" description="Helical" evidence="1">
    <location>
        <begin position="490"/>
        <end position="509"/>
    </location>
</feature>
<reference evidence="3 4" key="1">
    <citation type="submission" date="2019-11" db="EMBL/GenBank/DDBJ databases">
        <title>The genome sequence of Methylocystis heyeri.</title>
        <authorList>
            <person name="Oshkin I.Y."/>
            <person name="Miroshnikov K."/>
            <person name="Dedysh S.N."/>
        </authorList>
    </citation>
    <scope>NUCLEOTIDE SEQUENCE [LARGE SCALE GENOMIC DNA]</scope>
    <source>
        <strain evidence="3 4">H2</strain>
    </source>
</reference>
<dbReference type="Pfam" id="PF01926">
    <property type="entry name" value="MMR_HSR1"/>
    <property type="match status" value="1"/>
</dbReference>
<keyword evidence="1" id="KW-0472">Membrane</keyword>
<dbReference type="Gene3D" id="3.40.50.300">
    <property type="entry name" value="P-loop containing nucleotide triphosphate hydrolases"/>
    <property type="match status" value="1"/>
</dbReference>